<evidence type="ECO:0000313" key="5">
    <source>
        <dbReference type="EMBL" id="MBE8712567.1"/>
    </source>
</evidence>
<dbReference type="Proteomes" id="UP000616201">
    <property type="component" value="Unassembled WGS sequence"/>
</dbReference>
<dbReference type="CDD" id="cd06170">
    <property type="entry name" value="LuxR_C_like"/>
    <property type="match status" value="1"/>
</dbReference>
<keyword evidence="6" id="KW-1185">Reference proteome</keyword>
<dbReference type="InterPro" id="IPR036388">
    <property type="entry name" value="WH-like_DNA-bd_sf"/>
</dbReference>
<dbReference type="PANTHER" id="PTHR44688">
    <property type="entry name" value="DNA-BINDING TRANSCRIPTIONAL ACTIVATOR DEVR_DOSR"/>
    <property type="match status" value="1"/>
</dbReference>
<reference evidence="5" key="1">
    <citation type="submission" date="2018-02" db="EMBL/GenBank/DDBJ databases">
        <authorList>
            <person name="Vasarhelyi B.M."/>
            <person name="Deshmukh S."/>
            <person name="Balint B."/>
            <person name="Kukolya J."/>
        </authorList>
    </citation>
    <scope>NUCLEOTIDE SEQUENCE</scope>
    <source>
        <strain evidence="5">KB22</strain>
    </source>
</reference>
<gene>
    <name evidence="5" type="ORF">C4F49_02580</name>
</gene>
<dbReference type="PANTHER" id="PTHR44688:SF16">
    <property type="entry name" value="DNA-BINDING TRANSCRIPTIONAL ACTIVATOR DEVR_DOSR"/>
    <property type="match status" value="1"/>
</dbReference>
<feature type="domain" description="HTH luxR-type" evidence="4">
    <location>
        <begin position="139"/>
        <end position="202"/>
    </location>
</feature>
<evidence type="ECO:0000256" key="2">
    <source>
        <dbReference type="ARBA" id="ARBA00023125"/>
    </source>
</evidence>
<dbReference type="SMART" id="SM00421">
    <property type="entry name" value="HTH_LUXR"/>
    <property type="match status" value="1"/>
</dbReference>
<dbReference type="EMBL" id="PRDK01000001">
    <property type="protein sequence ID" value="MBE8712567.1"/>
    <property type="molecule type" value="Genomic_DNA"/>
</dbReference>
<dbReference type="Gene3D" id="1.10.10.10">
    <property type="entry name" value="Winged helix-like DNA-binding domain superfamily/Winged helix DNA-binding domain"/>
    <property type="match status" value="1"/>
</dbReference>
<dbReference type="InterPro" id="IPR016032">
    <property type="entry name" value="Sig_transdc_resp-reg_C-effctor"/>
</dbReference>
<dbReference type="SUPFAM" id="SSF46894">
    <property type="entry name" value="C-terminal effector domain of the bipartite response regulators"/>
    <property type="match status" value="1"/>
</dbReference>
<dbReference type="PROSITE" id="PS50043">
    <property type="entry name" value="HTH_LUXR_2"/>
    <property type="match status" value="1"/>
</dbReference>
<organism evidence="5 6">
    <name type="scientific">Sphingobacterium hungaricum</name>
    <dbReference type="NCBI Taxonomy" id="2082723"/>
    <lineage>
        <taxon>Bacteria</taxon>
        <taxon>Pseudomonadati</taxon>
        <taxon>Bacteroidota</taxon>
        <taxon>Sphingobacteriia</taxon>
        <taxon>Sphingobacteriales</taxon>
        <taxon>Sphingobacteriaceae</taxon>
        <taxon>Sphingobacterium</taxon>
    </lineage>
</organism>
<evidence type="ECO:0000259" key="4">
    <source>
        <dbReference type="PROSITE" id="PS50043"/>
    </source>
</evidence>
<dbReference type="GO" id="GO:0006355">
    <property type="term" value="P:regulation of DNA-templated transcription"/>
    <property type="evidence" value="ECO:0007669"/>
    <property type="project" value="InterPro"/>
</dbReference>
<proteinExistence type="predicted"/>
<sequence>MYHTNITKVNIKLINHIPNKYEMKKIIAGMLDGGAEFIKHEGELYCVHGGKVHKWPEFPQQVIDIIEDDFVKHPEAVKSLALWENLLPEEYTYRYILCRFGGIDDEPDINGEGKITHTEYFECGLRGKCRFEGKLCCSIKADFGVLTKMELEVLKYSSLSYKEIGDTLFISPETVSSHLQSLRSKTGLKNNAQLAVYAQQKGIVNG</sequence>
<dbReference type="AlphaFoldDB" id="A0A928UTQ8"/>
<protein>
    <recommendedName>
        <fullName evidence="4">HTH luxR-type domain-containing protein</fullName>
    </recommendedName>
</protein>
<accession>A0A928UTQ8</accession>
<evidence type="ECO:0000256" key="1">
    <source>
        <dbReference type="ARBA" id="ARBA00023015"/>
    </source>
</evidence>
<comment type="caution">
    <text evidence="5">The sequence shown here is derived from an EMBL/GenBank/DDBJ whole genome shotgun (WGS) entry which is preliminary data.</text>
</comment>
<dbReference type="InterPro" id="IPR000792">
    <property type="entry name" value="Tscrpt_reg_LuxR_C"/>
</dbReference>
<evidence type="ECO:0000256" key="3">
    <source>
        <dbReference type="ARBA" id="ARBA00023163"/>
    </source>
</evidence>
<name>A0A928UTQ8_9SPHI</name>
<evidence type="ECO:0000313" key="6">
    <source>
        <dbReference type="Proteomes" id="UP000616201"/>
    </source>
</evidence>
<dbReference type="Pfam" id="PF00196">
    <property type="entry name" value="GerE"/>
    <property type="match status" value="1"/>
</dbReference>
<keyword evidence="3" id="KW-0804">Transcription</keyword>
<keyword evidence="2" id="KW-0238">DNA-binding</keyword>
<dbReference type="GO" id="GO:0003677">
    <property type="term" value="F:DNA binding"/>
    <property type="evidence" value="ECO:0007669"/>
    <property type="project" value="UniProtKB-KW"/>
</dbReference>
<keyword evidence="1" id="KW-0805">Transcription regulation</keyword>